<evidence type="ECO:0000256" key="4">
    <source>
        <dbReference type="ARBA" id="ARBA00022553"/>
    </source>
</evidence>
<dbReference type="CDD" id="cd06225">
    <property type="entry name" value="HAMP"/>
    <property type="match status" value="1"/>
</dbReference>
<evidence type="ECO:0000256" key="2">
    <source>
        <dbReference type="ARBA" id="ARBA00004141"/>
    </source>
</evidence>
<evidence type="ECO:0000256" key="3">
    <source>
        <dbReference type="ARBA" id="ARBA00012438"/>
    </source>
</evidence>
<dbReference type="InterPro" id="IPR003660">
    <property type="entry name" value="HAMP_dom"/>
</dbReference>
<evidence type="ECO:0000256" key="8">
    <source>
        <dbReference type="SAM" id="Phobius"/>
    </source>
</evidence>
<dbReference type="PROSITE" id="PS50885">
    <property type="entry name" value="HAMP"/>
    <property type="match status" value="1"/>
</dbReference>
<keyword evidence="4" id="KW-0597">Phosphoprotein</keyword>
<keyword evidence="7 8" id="KW-0472">Membrane</keyword>
<dbReference type="Proteomes" id="UP000236735">
    <property type="component" value="Unassembled WGS sequence"/>
</dbReference>
<dbReference type="GO" id="GO:0005886">
    <property type="term" value="C:plasma membrane"/>
    <property type="evidence" value="ECO:0007669"/>
    <property type="project" value="TreeGrafter"/>
</dbReference>
<evidence type="ECO:0000256" key="6">
    <source>
        <dbReference type="ARBA" id="ARBA00022777"/>
    </source>
</evidence>
<accession>A0A1H5TI77</accession>
<dbReference type="Gene3D" id="1.10.287.130">
    <property type="match status" value="1"/>
</dbReference>
<feature type="domain" description="HAMP" evidence="9">
    <location>
        <begin position="348"/>
        <end position="401"/>
    </location>
</feature>
<dbReference type="EC" id="2.7.13.3" evidence="3"/>
<dbReference type="PANTHER" id="PTHR45528:SF10">
    <property type="entry name" value="METHYL-ACCEPTING CHEMOTAXIS PROTEIN"/>
    <property type="match status" value="1"/>
</dbReference>
<evidence type="ECO:0000256" key="1">
    <source>
        <dbReference type="ARBA" id="ARBA00000085"/>
    </source>
</evidence>
<name>A0A1H5TI77_XYLRU</name>
<sequence length="504" mass="57977">MKKWPEIITKALSIRLSLLIVFEVALLLLTSLVVMFYFSRQALRKEELNNAEQTLESTVQRIDNILLGVEQLTDNVYRDLLLHLDEPDRMFYYSRRIVECNPYIVGCAIVFKPYYYPGRELFMAYVHRKGNSLSSDGNSELVTQDTFTNKPYTQQTWYTEPMTTCKACWTNPLKNEYTENEALSTFCLPILDQDSECVGVIAVDLPIALFSKTILDVKPSPNGYAMLLARNGSYIVHPDSEKLLHQTIFVQMGQGADNTVLEVAEAMVAGEAGHKFFRMNGRKWYVFYKPFERADMPGRYVNKVGWSVGVVYPEDDIAGDYNLLFCYLLIIALIGIILIFVFCRMITHRQLLPLDLLTHFTQRIAEGHYDESIPDGKSKDEVGRLQDHLQQMQKALAIHVGELEKSSSMQQERTKVLEDAYDKAQEADKMKMAFLHYITNQMIEPSNVIDKSVTTFCNNYYSISLEEADKKVNDIRQQSQAIITLLDYMLHTAENETRKEESHE</sequence>
<evidence type="ECO:0000256" key="5">
    <source>
        <dbReference type="ARBA" id="ARBA00022679"/>
    </source>
</evidence>
<dbReference type="Gene3D" id="3.30.450.20">
    <property type="entry name" value="PAS domain"/>
    <property type="match status" value="2"/>
</dbReference>
<dbReference type="Pfam" id="PF22673">
    <property type="entry name" value="MCP-like_PDC_1"/>
    <property type="match status" value="1"/>
</dbReference>
<dbReference type="SMART" id="SM00304">
    <property type="entry name" value="HAMP"/>
    <property type="match status" value="1"/>
</dbReference>
<comment type="subcellular location">
    <subcellularLocation>
        <location evidence="2">Membrane</location>
        <topology evidence="2">Multi-pass membrane protein</topology>
    </subcellularLocation>
</comment>
<comment type="catalytic activity">
    <reaction evidence="1">
        <text>ATP + protein L-histidine = ADP + protein N-phospho-L-histidine.</text>
        <dbReference type="EC" id="2.7.13.3"/>
    </reaction>
</comment>
<dbReference type="RefSeq" id="WP_103915336.1">
    <property type="nucleotide sequence ID" value="NZ_FNUV01000002.1"/>
</dbReference>
<dbReference type="Pfam" id="PF00672">
    <property type="entry name" value="HAMP"/>
    <property type="match status" value="1"/>
</dbReference>
<feature type="transmembrane region" description="Helical" evidence="8">
    <location>
        <begin position="321"/>
        <end position="343"/>
    </location>
</feature>
<dbReference type="Gene3D" id="1.10.8.500">
    <property type="entry name" value="HAMP domain in histidine kinase"/>
    <property type="match status" value="1"/>
</dbReference>
<protein>
    <recommendedName>
        <fullName evidence="3">histidine kinase</fullName>
        <ecNumber evidence="3">2.7.13.3</ecNumber>
    </recommendedName>
</protein>
<keyword evidence="8" id="KW-0812">Transmembrane</keyword>
<dbReference type="PANTHER" id="PTHR45528">
    <property type="entry name" value="SENSOR HISTIDINE KINASE CPXA"/>
    <property type="match status" value="1"/>
</dbReference>
<dbReference type="EMBL" id="FNUV01000002">
    <property type="protein sequence ID" value="SEF61707.1"/>
    <property type="molecule type" value="Genomic_DNA"/>
</dbReference>
<keyword evidence="6" id="KW-0418">Kinase</keyword>
<dbReference type="InterPro" id="IPR050398">
    <property type="entry name" value="HssS/ArlS-like"/>
</dbReference>
<keyword evidence="8" id="KW-1133">Transmembrane helix</keyword>
<proteinExistence type="predicted"/>
<dbReference type="CDD" id="cd12913">
    <property type="entry name" value="PDC1_MCP_like"/>
    <property type="match status" value="1"/>
</dbReference>
<dbReference type="SUPFAM" id="SSF158472">
    <property type="entry name" value="HAMP domain-like"/>
    <property type="match status" value="1"/>
</dbReference>
<evidence type="ECO:0000256" key="7">
    <source>
        <dbReference type="ARBA" id="ARBA00023136"/>
    </source>
</evidence>
<dbReference type="AlphaFoldDB" id="A0A1H5TI77"/>
<feature type="transmembrane region" description="Helical" evidence="8">
    <location>
        <begin position="12"/>
        <end position="38"/>
    </location>
</feature>
<reference evidence="10 11" key="1">
    <citation type="submission" date="2016-10" db="EMBL/GenBank/DDBJ databases">
        <authorList>
            <person name="de Groot N.N."/>
        </authorList>
    </citation>
    <scope>NUCLEOTIDE SEQUENCE [LARGE SCALE GENOMIC DNA]</scope>
    <source>
        <strain evidence="10 11">AR32</strain>
    </source>
</reference>
<gene>
    <name evidence="10" type="ORF">SAMN05216354_1042</name>
</gene>
<keyword evidence="5" id="KW-0808">Transferase</keyword>
<evidence type="ECO:0000313" key="10">
    <source>
        <dbReference type="EMBL" id="SEF61707.1"/>
    </source>
</evidence>
<evidence type="ECO:0000313" key="11">
    <source>
        <dbReference type="Proteomes" id="UP000236735"/>
    </source>
</evidence>
<dbReference type="CDD" id="cd12912">
    <property type="entry name" value="PDC2_MCP_like"/>
    <property type="match status" value="1"/>
</dbReference>
<organism evidence="10 11">
    <name type="scientific">Xylanibacter ruminicola</name>
    <name type="common">Prevotella ruminicola</name>
    <dbReference type="NCBI Taxonomy" id="839"/>
    <lineage>
        <taxon>Bacteria</taxon>
        <taxon>Pseudomonadati</taxon>
        <taxon>Bacteroidota</taxon>
        <taxon>Bacteroidia</taxon>
        <taxon>Bacteroidales</taxon>
        <taxon>Prevotellaceae</taxon>
        <taxon>Xylanibacter</taxon>
    </lineage>
</organism>
<evidence type="ECO:0000259" key="9">
    <source>
        <dbReference type="PROSITE" id="PS50885"/>
    </source>
</evidence>
<dbReference type="GO" id="GO:0000155">
    <property type="term" value="F:phosphorelay sensor kinase activity"/>
    <property type="evidence" value="ECO:0007669"/>
    <property type="project" value="TreeGrafter"/>
</dbReference>